<dbReference type="CDD" id="cd02658">
    <property type="entry name" value="Peptidase_C19B"/>
    <property type="match status" value="1"/>
</dbReference>
<gene>
    <name evidence="13" type="ORF">AAP_00845</name>
</gene>
<dbReference type="EC" id="3.4.19.12" evidence="3"/>
<keyword evidence="5" id="KW-0479">Metal-binding</keyword>
<evidence type="ECO:0000313" key="13">
    <source>
        <dbReference type="EMBL" id="KZZ97202.1"/>
    </source>
</evidence>
<evidence type="ECO:0000256" key="1">
    <source>
        <dbReference type="ARBA" id="ARBA00000707"/>
    </source>
</evidence>
<dbReference type="PANTHER" id="PTHR21646:SF10">
    <property type="entry name" value="UBIQUITIN CARBOXYL-TERMINAL HYDROLASE 14"/>
    <property type="match status" value="1"/>
</dbReference>
<dbReference type="SUPFAM" id="SSF54001">
    <property type="entry name" value="Cysteine proteinases"/>
    <property type="match status" value="1"/>
</dbReference>
<feature type="domain" description="UBP-type" evidence="12">
    <location>
        <begin position="20"/>
        <end position="128"/>
    </location>
</feature>
<dbReference type="SMART" id="SM00290">
    <property type="entry name" value="ZnF_UBP"/>
    <property type="match status" value="1"/>
</dbReference>
<organism evidence="13 14">
    <name type="scientific">Ascosphaera apis ARSEF 7405</name>
    <dbReference type="NCBI Taxonomy" id="392613"/>
    <lineage>
        <taxon>Eukaryota</taxon>
        <taxon>Fungi</taxon>
        <taxon>Dikarya</taxon>
        <taxon>Ascomycota</taxon>
        <taxon>Pezizomycotina</taxon>
        <taxon>Eurotiomycetes</taxon>
        <taxon>Eurotiomycetidae</taxon>
        <taxon>Onygenales</taxon>
        <taxon>Ascosphaeraceae</taxon>
        <taxon>Ascosphaera</taxon>
    </lineage>
</organism>
<dbReference type="PROSITE" id="PS50030">
    <property type="entry name" value="UBA"/>
    <property type="match status" value="2"/>
</dbReference>
<dbReference type="InterPro" id="IPR028889">
    <property type="entry name" value="USP"/>
</dbReference>
<dbReference type="InterPro" id="IPR013083">
    <property type="entry name" value="Znf_RING/FYVE/PHD"/>
</dbReference>
<dbReference type="Gene3D" id="3.90.70.10">
    <property type="entry name" value="Cysteine proteinases"/>
    <property type="match status" value="1"/>
</dbReference>
<proteinExistence type="inferred from homology"/>
<keyword evidence="8" id="KW-0862">Zinc</keyword>
<dbReference type="Pfam" id="PF02148">
    <property type="entry name" value="zf-UBP"/>
    <property type="match status" value="1"/>
</dbReference>
<dbReference type="Pfam" id="PF00443">
    <property type="entry name" value="UCH"/>
    <property type="match status" value="1"/>
</dbReference>
<evidence type="ECO:0000256" key="3">
    <source>
        <dbReference type="ARBA" id="ARBA00012759"/>
    </source>
</evidence>
<dbReference type="InterPro" id="IPR001394">
    <property type="entry name" value="Peptidase_C19_UCH"/>
</dbReference>
<dbReference type="InterPro" id="IPR009060">
    <property type="entry name" value="UBA-like_sf"/>
</dbReference>
<dbReference type="Gene3D" id="1.10.8.10">
    <property type="entry name" value="DNA helicase RuvA subunit, C-terminal domain"/>
    <property type="match status" value="2"/>
</dbReference>
<comment type="similarity">
    <text evidence="2">Belongs to the peptidase C19 family.</text>
</comment>
<feature type="domain" description="UBA" evidence="10">
    <location>
        <begin position="507"/>
        <end position="550"/>
    </location>
</feature>
<dbReference type="EMBL" id="AZGZ01000002">
    <property type="protein sequence ID" value="KZZ97202.1"/>
    <property type="molecule type" value="Genomic_DNA"/>
</dbReference>
<dbReference type="GO" id="GO:0004843">
    <property type="term" value="F:cysteine-type deubiquitinase activity"/>
    <property type="evidence" value="ECO:0007669"/>
    <property type="project" value="UniProtKB-EC"/>
</dbReference>
<dbReference type="InterPro" id="IPR018200">
    <property type="entry name" value="USP_CS"/>
</dbReference>
<reference evidence="13 14" key="1">
    <citation type="journal article" date="2016" name="Genome Biol. Evol.">
        <title>Divergent and convergent evolution of fungal pathogenicity.</title>
        <authorList>
            <person name="Shang Y."/>
            <person name="Xiao G."/>
            <person name="Zheng P."/>
            <person name="Cen K."/>
            <person name="Zhan S."/>
            <person name="Wang C."/>
        </authorList>
    </citation>
    <scope>NUCLEOTIDE SEQUENCE [LARGE SCALE GENOMIC DNA]</scope>
    <source>
        <strain evidence="13 14">ARSEF 7405</strain>
    </source>
</reference>
<dbReference type="InterPro" id="IPR001607">
    <property type="entry name" value="Znf_UBP"/>
</dbReference>
<dbReference type="SUPFAM" id="SSF46934">
    <property type="entry name" value="UBA-like"/>
    <property type="match status" value="1"/>
</dbReference>
<dbReference type="Gene3D" id="3.30.40.10">
    <property type="entry name" value="Zinc/RING finger domain, C3HC4 (zinc finger)"/>
    <property type="match status" value="1"/>
</dbReference>
<keyword evidence="13" id="KW-0378">Hydrolase</keyword>
<evidence type="ECO:0000256" key="2">
    <source>
        <dbReference type="ARBA" id="ARBA00009085"/>
    </source>
</evidence>
<dbReference type="Proteomes" id="UP000242877">
    <property type="component" value="Unassembled WGS sequence"/>
</dbReference>
<dbReference type="PROSITE" id="PS50235">
    <property type="entry name" value="USP_3"/>
    <property type="match status" value="1"/>
</dbReference>
<dbReference type="GO" id="GO:0008270">
    <property type="term" value="F:zinc ion binding"/>
    <property type="evidence" value="ECO:0007669"/>
    <property type="project" value="UniProtKB-KW"/>
</dbReference>
<dbReference type="GO" id="GO:0016579">
    <property type="term" value="P:protein deubiquitination"/>
    <property type="evidence" value="ECO:0007669"/>
    <property type="project" value="InterPro"/>
</dbReference>
<keyword evidence="14" id="KW-1185">Reference proteome</keyword>
<sequence length="560" mass="62406">MKASTYSRREEIKAWEQEYTPCEHTLYLQQFELTGSTASLSACSLCDMRENLWLCLTCGNVGCGRNQVGGIGGNSHGLHHATESGHPVAVKLGSITPEGNADVYCYHCNEERLDTELTAHLGHWGINILEQEKTEKSLIELQIEQNLKWDFSMSNDGQEAEPLFGPGFTGLKNLGNSCYLASTIQCLFSTPPFQKRYYLPLTEPPAVLKPAEDLETQLRKIADGLLSGRYSRDPASKELGQSSLPEAAISREAKGLSPAMFKHLVGRGHEEFSSMRQQDAFEFLQHLFKLISLSKHVDDLCDPTAPFRFALEQRLQCLDCKKVKYRVDVQDNLSISVPARLVSTSDDTLPKYEHVNFRDCLDSFTEEEIVDMTCPSCGSHRGFTKRTLFKTFPDILTVNARRFALINWVPTKLDIPVEVDDEPMDMSNYLSPGLQPHEEEIAEEGIDSKTDFCDPVALGQLLEMGFSETKCRKALANTQGSGTEAAMEWLFAHLDDPEPETVPTRFTSDGEGAAQIAQLCEMGINSSLAEKALRETDGDVARAIDWALRILMILVSLMEA</sequence>
<evidence type="ECO:0000256" key="4">
    <source>
        <dbReference type="ARBA" id="ARBA00022670"/>
    </source>
</evidence>
<dbReference type="SUPFAM" id="SSF57850">
    <property type="entry name" value="RING/U-box"/>
    <property type="match status" value="1"/>
</dbReference>
<evidence type="ECO:0000256" key="5">
    <source>
        <dbReference type="ARBA" id="ARBA00022723"/>
    </source>
</evidence>
<evidence type="ECO:0000259" key="10">
    <source>
        <dbReference type="PROSITE" id="PS50030"/>
    </source>
</evidence>
<dbReference type="PROSITE" id="PS50271">
    <property type="entry name" value="ZF_UBP"/>
    <property type="match status" value="1"/>
</dbReference>
<accession>A0A162IQG2</accession>
<dbReference type="OrthoDB" id="361536at2759"/>
<dbReference type="InterPro" id="IPR015940">
    <property type="entry name" value="UBA"/>
</dbReference>
<dbReference type="Pfam" id="PF22562">
    <property type="entry name" value="UBA_7"/>
    <property type="match status" value="2"/>
</dbReference>
<dbReference type="AlphaFoldDB" id="A0A162IQG2"/>
<evidence type="ECO:0000259" key="11">
    <source>
        <dbReference type="PROSITE" id="PS50235"/>
    </source>
</evidence>
<feature type="domain" description="USP" evidence="11">
    <location>
        <begin position="169"/>
        <end position="560"/>
    </location>
</feature>
<dbReference type="InterPro" id="IPR038765">
    <property type="entry name" value="Papain-like_cys_pep_sf"/>
</dbReference>
<dbReference type="InterPro" id="IPR050185">
    <property type="entry name" value="Ub_carboxyl-term_hydrolase"/>
</dbReference>
<keyword evidence="6 9" id="KW-0863">Zinc-finger</keyword>
<name>A0A162IQG2_9EURO</name>
<dbReference type="SMART" id="SM00165">
    <property type="entry name" value="UBA"/>
    <property type="match status" value="2"/>
</dbReference>
<comment type="caution">
    <text evidence="13">The sequence shown here is derived from an EMBL/GenBank/DDBJ whole genome shotgun (WGS) entry which is preliminary data.</text>
</comment>
<feature type="domain" description="UBA" evidence="10">
    <location>
        <begin position="445"/>
        <end position="493"/>
    </location>
</feature>
<evidence type="ECO:0000256" key="8">
    <source>
        <dbReference type="ARBA" id="ARBA00022833"/>
    </source>
</evidence>
<dbReference type="VEuPathDB" id="FungiDB:AAP_00845"/>
<dbReference type="PANTHER" id="PTHR21646">
    <property type="entry name" value="UBIQUITIN CARBOXYL-TERMINAL HYDROLASE"/>
    <property type="match status" value="1"/>
</dbReference>
<dbReference type="CDD" id="cd14297">
    <property type="entry name" value="UBA2_spUBP14_like"/>
    <property type="match status" value="1"/>
</dbReference>
<keyword evidence="4" id="KW-0645">Protease</keyword>
<evidence type="ECO:0000313" key="14">
    <source>
        <dbReference type="Proteomes" id="UP000242877"/>
    </source>
</evidence>
<evidence type="ECO:0000256" key="9">
    <source>
        <dbReference type="PROSITE-ProRule" id="PRU00502"/>
    </source>
</evidence>
<protein>
    <recommendedName>
        <fullName evidence="3">ubiquitinyl hydrolase 1</fullName>
        <ecNumber evidence="3">3.4.19.12</ecNumber>
    </recommendedName>
</protein>
<keyword evidence="7" id="KW-0788">Thiol protease</keyword>
<dbReference type="PROSITE" id="PS00972">
    <property type="entry name" value="USP_1"/>
    <property type="match status" value="1"/>
</dbReference>
<dbReference type="GO" id="GO:0006508">
    <property type="term" value="P:proteolysis"/>
    <property type="evidence" value="ECO:0007669"/>
    <property type="project" value="UniProtKB-KW"/>
</dbReference>
<evidence type="ECO:0000256" key="6">
    <source>
        <dbReference type="ARBA" id="ARBA00022771"/>
    </source>
</evidence>
<comment type="catalytic activity">
    <reaction evidence="1">
        <text>Thiol-dependent hydrolysis of ester, thioester, amide, peptide and isopeptide bonds formed by the C-terminal Gly of ubiquitin (a 76-residue protein attached to proteins as an intracellular targeting signal).</text>
        <dbReference type="EC" id="3.4.19.12"/>
    </reaction>
</comment>
<dbReference type="FunFam" id="3.30.40.10:FF:000396">
    <property type="entry name" value="Ubiquitin carboxyl-terminal hydrolase"/>
    <property type="match status" value="1"/>
</dbReference>
<evidence type="ECO:0000256" key="7">
    <source>
        <dbReference type="ARBA" id="ARBA00022807"/>
    </source>
</evidence>
<evidence type="ECO:0000259" key="12">
    <source>
        <dbReference type="PROSITE" id="PS50271"/>
    </source>
</evidence>